<sequence>MSQSSARVRCSSLRFFSTTTPPLPPFWIAYLRIPQACRLSPVACRLPPEFLLRFLRHCTVHPAFPSDDSAEQDNSPLSNLNLGFLKGLTEKKATRDGQPPKRRGPKPDSKPAMTRRQELNRQAQRTHRERKELYIKALEDEVLRLKEVFSNMSQDKDKVAEENKQLRQLLTQHGIPLSSVGLDDTVSNPSGGYTASASPSGYSHTHGSRSVFTPPLTSKSTTASVSPSYAPNSGSSHGNTPSGQQQQQHPQHGTSQHLPGQYGVNGVDYEQAGIDFVLTLEKPCMNHMPWLLERSSEMGGEPCGHALMASCPPEPFPELTPDVPFGYAHVNGDLNSGQRTWELSKADLGTLLALSKRLNLDGEITPVMAWGMVMAHSRFYEMKAEDFAKLTEELSTKIRCYGFGAVLEEFEIRDALENVMGAYP</sequence>
<reference evidence="5" key="1">
    <citation type="journal article" date="2021" name="Mol. Plant Pathol.">
        <title>A 20-kb lineage-specific genomic region tames virulence in pathogenic amphidiploid Verticillium longisporum.</title>
        <authorList>
            <person name="Harting R."/>
            <person name="Starke J."/>
            <person name="Kusch H."/>
            <person name="Poggeler S."/>
            <person name="Maurus I."/>
            <person name="Schluter R."/>
            <person name="Landesfeind M."/>
            <person name="Bulla I."/>
            <person name="Nowrousian M."/>
            <person name="de Jonge R."/>
            <person name="Stahlhut G."/>
            <person name="Hoff K.J."/>
            <person name="Asshauer K.P."/>
            <person name="Thurmer A."/>
            <person name="Stanke M."/>
            <person name="Daniel R."/>
            <person name="Morgenstern B."/>
            <person name="Thomma B.P.H.J."/>
            <person name="Kronstad J.W."/>
            <person name="Braus-Stromeyer S.A."/>
            <person name="Braus G.H."/>
        </authorList>
    </citation>
    <scope>NUCLEOTIDE SEQUENCE</scope>
    <source>
        <strain evidence="5">Vl32</strain>
    </source>
</reference>
<gene>
    <name evidence="5" type="ORF">HYQ45_001556</name>
</gene>
<evidence type="ECO:0000256" key="1">
    <source>
        <dbReference type="ARBA" id="ARBA00004123"/>
    </source>
</evidence>
<dbReference type="EMBL" id="JAEMWZ010000023">
    <property type="protein sequence ID" value="KAG7141968.1"/>
    <property type="molecule type" value="Genomic_DNA"/>
</dbReference>
<evidence type="ECO:0000259" key="4">
    <source>
        <dbReference type="PROSITE" id="PS50217"/>
    </source>
</evidence>
<name>A0A8I2ZZ02_VERLO</name>
<comment type="subcellular location">
    <subcellularLocation>
        <location evidence="1">Nucleus</location>
    </subcellularLocation>
</comment>
<evidence type="ECO:0000256" key="3">
    <source>
        <dbReference type="SAM" id="MobiDB-lite"/>
    </source>
</evidence>
<feature type="compositionally biased region" description="Basic and acidic residues" evidence="3">
    <location>
        <begin position="90"/>
        <end position="119"/>
    </location>
</feature>
<evidence type="ECO:0000256" key="2">
    <source>
        <dbReference type="ARBA" id="ARBA00023242"/>
    </source>
</evidence>
<dbReference type="AlphaFoldDB" id="A0A8I2ZZ02"/>
<evidence type="ECO:0000313" key="6">
    <source>
        <dbReference type="Proteomes" id="UP000689129"/>
    </source>
</evidence>
<dbReference type="InterPro" id="IPR050936">
    <property type="entry name" value="AP-1-like"/>
</dbReference>
<comment type="caution">
    <text evidence="5">The sequence shown here is derived from an EMBL/GenBank/DDBJ whole genome shotgun (WGS) entry which is preliminary data.</text>
</comment>
<dbReference type="CDD" id="cd14688">
    <property type="entry name" value="bZIP_YAP"/>
    <property type="match status" value="1"/>
</dbReference>
<accession>A0A8I2ZZ02</accession>
<dbReference type="GO" id="GO:0090575">
    <property type="term" value="C:RNA polymerase II transcription regulator complex"/>
    <property type="evidence" value="ECO:0007669"/>
    <property type="project" value="TreeGrafter"/>
</dbReference>
<dbReference type="SMART" id="SM00338">
    <property type="entry name" value="BRLZ"/>
    <property type="match status" value="1"/>
</dbReference>
<protein>
    <submittedName>
        <fullName evidence="5">AP-1-like transcription factor</fullName>
    </submittedName>
</protein>
<dbReference type="PANTHER" id="PTHR40621:SF6">
    <property type="entry name" value="AP-1-LIKE TRANSCRIPTION FACTOR YAP1-RELATED"/>
    <property type="match status" value="1"/>
</dbReference>
<dbReference type="PANTHER" id="PTHR40621">
    <property type="entry name" value="TRANSCRIPTION FACTOR KAPC-RELATED"/>
    <property type="match status" value="1"/>
</dbReference>
<evidence type="ECO:0000313" key="5">
    <source>
        <dbReference type="EMBL" id="KAG7141968.1"/>
    </source>
</evidence>
<organism evidence="5 6">
    <name type="scientific">Verticillium longisporum</name>
    <name type="common">Verticillium dahliae var. longisporum</name>
    <dbReference type="NCBI Taxonomy" id="100787"/>
    <lineage>
        <taxon>Eukaryota</taxon>
        <taxon>Fungi</taxon>
        <taxon>Dikarya</taxon>
        <taxon>Ascomycota</taxon>
        <taxon>Pezizomycotina</taxon>
        <taxon>Sordariomycetes</taxon>
        <taxon>Hypocreomycetidae</taxon>
        <taxon>Glomerellales</taxon>
        <taxon>Plectosphaerellaceae</taxon>
        <taxon>Verticillium</taxon>
    </lineage>
</organism>
<feature type="compositionally biased region" description="Low complexity" evidence="3">
    <location>
        <begin position="240"/>
        <end position="256"/>
    </location>
</feature>
<dbReference type="GO" id="GO:0001228">
    <property type="term" value="F:DNA-binding transcription activator activity, RNA polymerase II-specific"/>
    <property type="evidence" value="ECO:0007669"/>
    <property type="project" value="TreeGrafter"/>
</dbReference>
<proteinExistence type="predicted"/>
<dbReference type="Proteomes" id="UP000689129">
    <property type="component" value="Unassembled WGS sequence"/>
</dbReference>
<feature type="compositionally biased region" description="Polar residues" evidence="3">
    <location>
        <begin position="185"/>
        <end position="239"/>
    </location>
</feature>
<feature type="domain" description="BZIP" evidence="4">
    <location>
        <begin position="110"/>
        <end position="173"/>
    </location>
</feature>
<feature type="region of interest" description="Disordered" evidence="3">
    <location>
        <begin position="90"/>
        <end position="128"/>
    </location>
</feature>
<keyword evidence="2" id="KW-0539">Nucleus</keyword>
<dbReference type="InterPro" id="IPR004827">
    <property type="entry name" value="bZIP"/>
</dbReference>
<feature type="region of interest" description="Disordered" evidence="3">
    <location>
        <begin position="178"/>
        <end position="264"/>
    </location>
</feature>
<dbReference type="OrthoDB" id="2590011at2759"/>
<dbReference type="GO" id="GO:0000976">
    <property type="term" value="F:transcription cis-regulatory region binding"/>
    <property type="evidence" value="ECO:0007669"/>
    <property type="project" value="InterPro"/>
</dbReference>
<dbReference type="PROSITE" id="PS50217">
    <property type="entry name" value="BZIP"/>
    <property type="match status" value="1"/>
</dbReference>